<dbReference type="SUPFAM" id="SSF52009">
    <property type="entry name" value="Phosphohistidine domain"/>
    <property type="match status" value="1"/>
</dbReference>
<dbReference type="Pfam" id="PF00391">
    <property type="entry name" value="PEP-utilizers"/>
    <property type="match status" value="1"/>
</dbReference>
<evidence type="ECO:0000259" key="2">
    <source>
        <dbReference type="Pfam" id="PF01326"/>
    </source>
</evidence>
<dbReference type="PANTHER" id="PTHR43615:SF1">
    <property type="entry name" value="PPDK_N DOMAIN-CONTAINING PROTEIN"/>
    <property type="match status" value="1"/>
</dbReference>
<keyword evidence="4" id="KW-1185">Reference proteome</keyword>
<dbReference type="Gene3D" id="3.50.30.10">
    <property type="entry name" value="Phosphohistidine domain"/>
    <property type="match status" value="1"/>
</dbReference>
<protein>
    <submittedName>
        <fullName evidence="3">Pyruvate phosphate dikinase PEP/pyruvate-binding</fullName>
    </submittedName>
</protein>
<dbReference type="KEGG" id="cck:Ccar_03775"/>
<dbReference type="SUPFAM" id="SSF56059">
    <property type="entry name" value="Glutathione synthetase ATP-binding domain-like"/>
    <property type="match status" value="1"/>
</dbReference>
<dbReference type="Gene3D" id="3.30.1490.20">
    <property type="entry name" value="ATP-grasp fold, A domain"/>
    <property type="match status" value="1"/>
</dbReference>
<feature type="domain" description="Pyruvate phosphate dikinase AMP/ATP-binding" evidence="2">
    <location>
        <begin position="47"/>
        <end position="196"/>
    </location>
</feature>
<evidence type="ECO:0000313" key="3">
    <source>
        <dbReference type="EMBL" id="EET85598.1"/>
    </source>
</evidence>
<evidence type="ECO:0000259" key="1">
    <source>
        <dbReference type="Pfam" id="PF00391"/>
    </source>
</evidence>
<reference evidence="3 4" key="1">
    <citation type="submission" date="2009-06" db="EMBL/GenBank/DDBJ databases">
        <title>The draft genome of Clostridium carboxidivorans P7.</title>
        <authorList>
            <consortium name="US DOE Joint Genome Institute (JGI-PGF)"/>
            <person name="Lucas S."/>
            <person name="Copeland A."/>
            <person name="Lapidus A."/>
            <person name="Glavina del Rio T."/>
            <person name="Tice H."/>
            <person name="Bruce D."/>
            <person name="Goodwin L."/>
            <person name="Pitluck S."/>
            <person name="Larimer F."/>
            <person name="Land M.L."/>
            <person name="Hauser L."/>
            <person name="Hemme C.L."/>
        </authorList>
    </citation>
    <scope>NUCLEOTIDE SEQUENCE [LARGE SCALE GENOMIC DNA]</scope>
    <source>
        <strain evidence="3 4">P7</strain>
    </source>
</reference>
<dbReference type="GO" id="GO:0016301">
    <property type="term" value="F:kinase activity"/>
    <property type="evidence" value="ECO:0007669"/>
    <property type="project" value="UniProtKB-KW"/>
</dbReference>
<dbReference type="PATRIC" id="fig|536227.13.peg.800"/>
<feature type="domain" description="PEP-utilising enzyme mobile" evidence="1">
    <location>
        <begin position="708"/>
        <end position="779"/>
    </location>
</feature>
<dbReference type="RefSeq" id="WP_007062819.1">
    <property type="nucleotide sequence ID" value="NZ_ACVI01000083.1"/>
</dbReference>
<keyword evidence="3" id="KW-0670">Pyruvate</keyword>
<keyword evidence="3" id="KW-0808">Transferase</keyword>
<dbReference type="STRING" id="536227.Ccar_03775"/>
<dbReference type="Proteomes" id="UP000004198">
    <property type="component" value="Unassembled WGS sequence"/>
</dbReference>
<dbReference type="OrthoDB" id="9765468at2"/>
<dbReference type="AlphaFoldDB" id="C6PYR7"/>
<gene>
    <name evidence="3" type="ORF">CcarbDRAFT_3934</name>
</gene>
<dbReference type="GO" id="GO:0005524">
    <property type="term" value="F:ATP binding"/>
    <property type="evidence" value="ECO:0007669"/>
    <property type="project" value="InterPro"/>
</dbReference>
<proteinExistence type="predicted"/>
<feature type="domain" description="Pyruvate phosphate dikinase AMP/ATP-binding" evidence="2">
    <location>
        <begin position="207"/>
        <end position="255"/>
    </location>
</feature>
<keyword evidence="3" id="KW-0418">Kinase</keyword>
<dbReference type="eggNOG" id="COG3848">
    <property type="taxonomic scope" value="Bacteria"/>
</dbReference>
<dbReference type="InterPro" id="IPR008279">
    <property type="entry name" value="PEP-util_enz_mobile_dom"/>
</dbReference>
<dbReference type="InterPro" id="IPR051549">
    <property type="entry name" value="PEP_Utilizing_Enz"/>
</dbReference>
<organism evidence="3 4">
    <name type="scientific">Clostridium carboxidivorans P7</name>
    <dbReference type="NCBI Taxonomy" id="536227"/>
    <lineage>
        <taxon>Bacteria</taxon>
        <taxon>Bacillati</taxon>
        <taxon>Bacillota</taxon>
        <taxon>Clostridia</taxon>
        <taxon>Eubacteriales</taxon>
        <taxon>Clostridiaceae</taxon>
        <taxon>Clostridium</taxon>
    </lineage>
</organism>
<dbReference type="PANTHER" id="PTHR43615">
    <property type="entry name" value="PHOSPHOENOLPYRUVATE SYNTHASE-RELATED"/>
    <property type="match status" value="1"/>
</dbReference>
<dbReference type="InterPro" id="IPR013815">
    <property type="entry name" value="ATP_grasp_subdomain_1"/>
</dbReference>
<dbReference type="EMBL" id="ACVI01000083">
    <property type="protein sequence ID" value="EET85598.1"/>
    <property type="molecule type" value="Genomic_DNA"/>
</dbReference>
<dbReference type="eggNOG" id="COG0574">
    <property type="taxonomic scope" value="Bacteria"/>
</dbReference>
<dbReference type="Gene3D" id="3.30.470.20">
    <property type="entry name" value="ATP-grasp fold, B domain"/>
    <property type="match status" value="2"/>
</dbReference>
<dbReference type="Pfam" id="PF01326">
    <property type="entry name" value="PPDK_N"/>
    <property type="match status" value="2"/>
</dbReference>
<name>C6PYR7_9CLOT</name>
<accession>C6PYR7</accession>
<evidence type="ECO:0000313" key="4">
    <source>
        <dbReference type="Proteomes" id="UP000004198"/>
    </source>
</evidence>
<sequence length="785" mass="87915">MGDMVKGFKELSTEFQLLAGGKGAMLSKMFQDGYSVPDGFVILPWAFQNEKLNDEAWNEIKVHLNRIREKHKDSSFAVRSSALSEDSAQASFAGEFETVLNVVSDEKIFEAIYEVFKSKYSDRVKAYSNVHGIEQAHQIAVVVQLMVQSEISGVLFTADPITGSHAGMSGNYVYGLGEQLVSGEANAYAFSLTRPKGKYEGPDEFKKYALELYKYASKLEKKYGGPQDIEWAVGEGKLYILQARPITTLKTGNRDTYEWNDTLDGDYLWTNTNVGEAMSDVFTPLSWSIIRLLDEEQMTIPGYYLFSGNICGRAYTNLSYALSLYPAFGKDIKPLLKIMSEVFGQMPEGASIPIYPFSRLDLIMSMAPKLKHRLKNIMKASKEIPHHLKESSELCGKITKRIEEVNNKEELLSLWENELIPLNFKALWVVLAGGRKMVLANKLKDELTKLVGTEATNTLMSNFRGDSTLESLGPVIGISKIIKGQMSREEYKRLYGHRGPHEFELSIPHPGEKEAWLEKQIEEFKKSNTDVSGLLENQQEQYEEAFRKLDQRFPKEAKRIRKKVIKVAEAARLREAVRSEWTRAFRVNRYFAVKAGELTGLGEDIFFLYIDEVLALLSGKDLEIDNISVRKENYNKYKALPPLPSIVRGRFDPFKWAEDPNRRVDYYDSTMPVVVSADSETLKGFAGAAGRIEGTVRILQTSEEGEKFQAGEILVASTTNVGWTPLFPRAAAIITDIGAPLSHAAIVARELGIPAVVGCGNATLRLKTGDRVIVDGGQGVVEILK</sequence>
<comment type="caution">
    <text evidence="3">The sequence shown here is derived from an EMBL/GenBank/DDBJ whole genome shotgun (WGS) entry which is preliminary data.</text>
</comment>
<dbReference type="InterPro" id="IPR002192">
    <property type="entry name" value="PPDK_AMP/ATP-bd"/>
</dbReference>
<dbReference type="InterPro" id="IPR036637">
    <property type="entry name" value="Phosphohistidine_dom_sf"/>
</dbReference>